<reference evidence="4" key="1">
    <citation type="journal article" date="2019" name="Int. J. Syst. Evol. Microbiol.">
        <title>The Global Catalogue of Microorganisms (GCM) 10K type strain sequencing project: providing services to taxonomists for standard genome sequencing and annotation.</title>
        <authorList>
            <consortium name="The Broad Institute Genomics Platform"/>
            <consortium name="The Broad Institute Genome Sequencing Center for Infectious Disease"/>
            <person name="Wu L."/>
            <person name="Ma J."/>
        </authorList>
    </citation>
    <scope>NUCLEOTIDE SEQUENCE [LARGE SCALE GENOMIC DNA]</scope>
    <source>
        <strain evidence="4">NBRC 108730</strain>
    </source>
</reference>
<feature type="compositionally biased region" description="Low complexity" evidence="1">
    <location>
        <begin position="108"/>
        <end position="121"/>
    </location>
</feature>
<keyword evidence="4" id="KW-1185">Reference proteome</keyword>
<feature type="region of interest" description="Disordered" evidence="1">
    <location>
        <begin position="92"/>
        <end position="121"/>
    </location>
</feature>
<name>A0ABQ6JBM1_9ACTN</name>
<evidence type="ECO:0000256" key="1">
    <source>
        <dbReference type="SAM" id="MobiDB-lite"/>
    </source>
</evidence>
<organism evidence="3 4">
    <name type="scientific">Angustibacter aerolatus</name>
    <dbReference type="NCBI Taxonomy" id="1162965"/>
    <lineage>
        <taxon>Bacteria</taxon>
        <taxon>Bacillati</taxon>
        <taxon>Actinomycetota</taxon>
        <taxon>Actinomycetes</taxon>
        <taxon>Kineosporiales</taxon>
        <taxon>Kineosporiaceae</taxon>
    </lineage>
</organism>
<evidence type="ECO:0000259" key="2">
    <source>
        <dbReference type="Pfam" id="PF07905"/>
    </source>
</evidence>
<feature type="domain" description="Purine catabolism PurC-like" evidence="2">
    <location>
        <begin position="7"/>
        <end position="90"/>
    </location>
</feature>
<accession>A0ABQ6JBM1</accession>
<comment type="caution">
    <text evidence="3">The sequence shown here is derived from an EMBL/GenBank/DDBJ whole genome shotgun (WGS) entry which is preliminary data.</text>
</comment>
<evidence type="ECO:0000313" key="4">
    <source>
        <dbReference type="Proteomes" id="UP001157017"/>
    </source>
</evidence>
<evidence type="ECO:0000313" key="3">
    <source>
        <dbReference type="EMBL" id="GMA85573.1"/>
    </source>
</evidence>
<dbReference type="Proteomes" id="UP001157017">
    <property type="component" value="Unassembled WGS sequence"/>
</dbReference>
<dbReference type="Pfam" id="PF07905">
    <property type="entry name" value="PucR"/>
    <property type="match status" value="1"/>
</dbReference>
<gene>
    <name evidence="3" type="ORF">GCM10025868_08230</name>
</gene>
<proteinExistence type="predicted"/>
<protein>
    <recommendedName>
        <fullName evidence="2">Purine catabolism PurC-like domain-containing protein</fullName>
    </recommendedName>
</protein>
<sequence>MLPTVREVLEPPVLAAGDPHVLSGADRLDHEVRWAHVAEIAEIGGLLRGDELVLTTGVALPRSDAGLEAFVTTLAEVPVAGLVVEPGARVHRTAPGRHGARGGGGRAAAGRACGAASRSSR</sequence>
<dbReference type="EMBL" id="BSUZ01000001">
    <property type="protein sequence ID" value="GMA85573.1"/>
    <property type="molecule type" value="Genomic_DNA"/>
</dbReference>
<dbReference type="InterPro" id="IPR012914">
    <property type="entry name" value="PucR_dom"/>
</dbReference>